<dbReference type="RefSeq" id="WP_379000758.1">
    <property type="nucleotide sequence ID" value="NZ_JBHSMT010000031.1"/>
</dbReference>
<dbReference type="NCBIfam" id="TIGR00006">
    <property type="entry name" value="16S rRNA (cytosine(1402)-N(4))-methyltransferase RsmH"/>
    <property type="match status" value="1"/>
</dbReference>
<dbReference type="PIRSF" id="PIRSF004486">
    <property type="entry name" value="MraW"/>
    <property type="match status" value="1"/>
</dbReference>
<proteinExistence type="inferred from homology"/>
<dbReference type="InterPro" id="IPR002903">
    <property type="entry name" value="RsmH"/>
</dbReference>
<evidence type="ECO:0000256" key="6">
    <source>
        <dbReference type="HAMAP-Rule" id="MF_01007"/>
    </source>
</evidence>
<evidence type="ECO:0000313" key="7">
    <source>
        <dbReference type="EMBL" id="MFC5476502.1"/>
    </source>
</evidence>
<dbReference type="Gene3D" id="1.10.150.170">
    <property type="entry name" value="Putative methyltransferase TM0872, insert domain"/>
    <property type="match status" value="1"/>
</dbReference>
<dbReference type="HAMAP" id="MF_01007">
    <property type="entry name" value="16SrRNA_methyltr_H"/>
    <property type="match status" value="1"/>
</dbReference>
<comment type="subcellular location">
    <subcellularLocation>
        <location evidence="6">Cytoplasm</location>
    </subcellularLocation>
</comment>
<dbReference type="Gene3D" id="3.40.50.150">
    <property type="entry name" value="Vaccinia Virus protein VP39"/>
    <property type="match status" value="1"/>
</dbReference>
<feature type="binding site" evidence="6">
    <location>
        <position position="86"/>
    </location>
    <ligand>
        <name>S-adenosyl-L-methionine</name>
        <dbReference type="ChEBI" id="CHEBI:59789"/>
    </ligand>
</feature>
<keyword evidence="3 6" id="KW-0489">Methyltransferase</keyword>
<keyword evidence="4 6" id="KW-0808">Transferase</keyword>
<feature type="binding site" evidence="6">
    <location>
        <position position="107"/>
    </location>
    <ligand>
        <name>S-adenosyl-L-methionine</name>
        <dbReference type="ChEBI" id="CHEBI:59789"/>
    </ligand>
</feature>
<reference evidence="8" key="1">
    <citation type="journal article" date="2019" name="Int. J. Syst. Evol. Microbiol.">
        <title>The Global Catalogue of Microorganisms (GCM) 10K type strain sequencing project: providing services to taxonomists for standard genome sequencing and annotation.</title>
        <authorList>
            <consortium name="The Broad Institute Genomics Platform"/>
            <consortium name="The Broad Institute Genome Sequencing Center for Infectious Disease"/>
            <person name="Wu L."/>
            <person name="Ma J."/>
        </authorList>
    </citation>
    <scope>NUCLEOTIDE SEQUENCE [LARGE SCALE GENOMIC DNA]</scope>
    <source>
        <strain evidence="8">JCM 17066</strain>
    </source>
</reference>
<dbReference type="PANTHER" id="PTHR11265">
    <property type="entry name" value="S-ADENOSYL-METHYLTRANSFERASE MRAW"/>
    <property type="match status" value="1"/>
</dbReference>
<dbReference type="GO" id="GO:0032259">
    <property type="term" value="P:methylation"/>
    <property type="evidence" value="ECO:0007669"/>
    <property type="project" value="UniProtKB-KW"/>
</dbReference>
<dbReference type="EMBL" id="JBHSMT010000031">
    <property type="protein sequence ID" value="MFC5476502.1"/>
    <property type="molecule type" value="Genomic_DNA"/>
</dbReference>
<keyword evidence="6" id="KW-0963">Cytoplasm</keyword>
<dbReference type="InterPro" id="IPR029063">
    <property type="entry name" value="SAM-dependent_MTases_sf"/>
</dbReference>
<name>A0ABW0MHD7_9BURK</name>
<dbReference type="EC" id="2.1.1.199" evidence="6"/>
<dbReference type="SUPFAM" id="SSF53335">
    <property type="entry name" value="S-adenosyl-L-methionine-dependent methyltransferases"/>
    <property type="match status" value="1"/>
</dbReference>
<keyword evidence="2 6" id="KW-0698">rRNA processing</keyword>
<protein>
    <recommendedName>
        <fullName evidence="6">Ribosomal RNA small subunit methyltransferase H</fullName>
        <ecNumber evidence="6">2.1.1.199</ecNumber>
    </recommendedName>
    <alternativeName>
        <fullName evidence="6">16S rRNA m(4)C1402 methyltransferase</fullName>
    </alternativeName>
    <alternativeName>
        <fullName evidence="6">rRNA (cytosine-N(4)-)-methyltransferase RsmH</fullName>
    </alternativeName>
</protein>
<dbReference type="InterPro" id="IPR023397">
    <property type="entry name" value="SAM-dep_MeTrfase_MraW_recog"/>
</dbReference>
<comment type="catalytic activity">
    <reaction evidence="6">
        <text>cytidine(1402) in 16S rRNA + S-adenosyl-L-methionine = N(4)-methylcytidine(1402) in 16S rRNA + S-adenosyl-L-homocysteine + H(+)</text>
        <dbReference type="Rhea" id="RHEA:42928"/>
        <dbReference type="Rhea" id="RHEA-COMP:10286"/>
        <dbReference type="Rhea" id="RHEA-COMP:10287"/>
        <dbReference type="ChEBI" id="CHEBI:15378"/>
        <dbReference type="ChEBI" id="CHEBI:57856"/>
        <dbReference type="ChEBI" id="CHEBI:59789"/>
        <dbReference type="ChEBI" id="CHEBI:74506"/>
        <dbReference type="ChEBI" id="CHEBI:82748"/>
        <dbReference type="EC" id="2.1.1.199"/>
    </reaction>
</comment>
<dbReference type="Pfam" id="PF01795">
    <property type="entry name" value="Methyltransf_5"/>
    <property type="match status" value="1"/>
</dbReference>
<dbReference type="GO" id="GO:0008168">
    <property type="term" value="F:methyltransferase activity"/>
    <property type="evidence" value="ECO:0007669"/>
    <property type="project" value="UniProtKB-KW"/>
</dbReference>
<comment type="similarity">
    <text evidence="1 6">Belongs to the methyltransferase superfamily. RsmH family.</text>
</comment>
<dbReference type="Proteomes" id="UP001596045">
    <property type="component" value="Unassembled WGS sequence"/>
</dbReference>
<sequence length="329" mass="35855">MSEQVVPEFQHRTVLLDEAVDALAIAGARADGIYVDGTFGRGGHSRRILEKLGQRGRLLAFDKDPQAIATAGTIVDPRFEIVHDSFATMAQALQQRNIAQVDGVLLDLGISSPQVDDASRGFSFRADGPLDMRMDTTRGMSAAAWLASADEKLIGKVIREYGEERFAVQIAKAIVAGRAIQPISSTRQLAQIVANAVKTREKGKDPATRTFQAIRIYINQELEELEIGLDKAFRQMALQGRLVVISFHSLEDRIVKQFMASKAKLPQPDRRLPIRAVDLPQPELKLLARIKPSDAEVSENPRARSAIMRVGERLAGSPSAASAPSGAGQ</sequence>
<keyword evidence="5 6" id="KW-0949">S-adenosyl-L-methionine</keyword>
<evidence type="ECO:0000313" key="8">
    <source>
        <dbReference type="Proteomes" id="UP001596045"/>
    </source>
</evidence>
<comment type="caution">
    <text evidence="7">The sequence shown here is derived from an EMBL/GenBank/DDBJ whole genome shotgun (WGS) entry which is preliminary data.</text>
</comment>
<evidence type="ECO:0000256" key="3">
    <source>
        <dbReference type="ARBA" id="ARBA00022603"/>
    </source>
</evidence>
<gene>
    <name evidence="6 7" type="primary">rsmH</name>
    <name evidence="7" type="ORF">ACFPM8_21260</name>
</gene>
<keyword evidence="8" id="KW-1185">Reference proteome</keyword>
<evidence type="ECO:0000256" key="2">
    <source>
        <dbReference type="ARBA" id="ARBA00022552"/>
    </source>
</evidence>
<evidence type="ECO:0000256" key="5">
    <source>
        <dbReference type="ARBA" id="ARBA00022691"/>
    </source>
</evidence>
<comment type="function">
    <text evidence="6">Specifically methylates the N4 position of cytidine in position 1402 (C1402) of 16S rRNA.</text>
</comment>
<feature type="binding site" evidence="6">
    <location>
        <position position="62"/>
    </location>
    <ligand>
        <name>S-adenosyl-L-methionine</name>
        <dbReference type="ChEBI" id="CHEBI:59789"/>
    </ligand>
</feature>
<dbReference type="PANTHER" id="PTHR11265:SF0">
    <property type="entry name" value="12S RRNA N4-METHYLCYTIDINE METHYLTRANSFERASE"/>
    <property type="match status" value="1"/>
</dbReference>
<evidence type="ECO:0000256" key="1">
    <source>
        <dbReference type="ARBA" id="ARBA00010396"/>
    </source>
</evidence>
<feature type="binding site" evidence="6">
    <location>
        <begin position="42"/>
        <end position="44"/>
    </location>
    <ligand>
        <name>S-adenosyl-L-methionine</name>
        <dbReference type="ChEBI" id="CHEBI:59789"/>
    </ligand>
</feature>
<dbReference type="SUPFAM" id="SSF81799">
    <property type="entry name" value="Putative methyltransferase TM0872, insert domain"/>
    <property type="match status" value="1"/>
</dbReference>
<feature type="binding site" evidence="6">
    <location>
        <position position="114"/>
    </location>
    <ligand>
        <name>S-adenosyl-L-methionine</name>
        <dbReference type="ChEBI" id="CHEBI:59789"/>
    </ligand>
</feature>
<accession>A0ABW0MHD7</accession>
<organism evidence="7 8">
    <name type="scientific">Paraherbaspirillum soli</name>
    <dbReference type="NCBI Taxonomy" id="631222"/>
    <lineage>
        <taxon>Bacteria</taxon>
        <taxon>Pseudomonadati</taxon>
        <taxon>Pseudomonadota</taxon>
        <taxon>Betaproteobacteria</taxon>
        <taxon>Burkholderiales</taxon>
        <taxon>Oxalobacteraceae</taxon>
        <taxon>Paraherbaspirillum</taxon>
    </lineage>
</organism>
<evidence type="ECO:0000256" key="4">
    <source>
        <dbReference type="ARBA" id="ARBA00022679"/>
    </source>
</evidence>